<evidence type="ECO:0000256" key="1">
    <source>
        <dbReference type="ARBA" id="ARBA00022452"/>
    </source>
</evidence>
<evidence type="ECO:0000259" key="5">
    <source>
        <dbReference type="Pfam" id="PF03865"/>
    </source>
</evidence>
<evidence type="ECO:0000256" key="4">
    <source>
        <dbReference type="SAM" id="SignalP"/>
    </source>
</evidence>
<accession>A0A0E3Z2F2</accession>
<feature type="domain" description="Polypeptide-transport-associated ShlB-type" evidence="6">
    <location>
        <begin position="83"/>
        <end position="157"/>
    </location>
</feature>
<evidence type="ECO:0000256" key="2">
    <source>
        <dbReference type="ARBA" id="ARBA00022692"/>
    </source>
</evidence>
<evidence type="ECO:0008006" key="9">
    <source>
        <dbReference type="Google" id="ProtNLM"/>
    </source>
</evidence>
<organism evidence="7 8">
    <name type="scientific">Pseudoxanthomonas suwonensis</name>
    <dbReference type="NCBI Taxonomy" id="314722"/>
    <lineage>
        <taxon>Bacteria</taxon>
        <taxon>Pseudomonadati</taxon>
        <taxon>Pseudomonadota</taxon>
        <taxon>Gammaproteobacteria</taxon>
        <taxon>Lysobacterales</taxon>
        <taxon>Lysobacteraceae</taxon>
        <taxon>Pseudoxanthomonas</taxon>
    </lineage>
</organism>
<keyword evidence="8" id="KW-1185">Reference proteome</keyword>
<evidence type="ECO:0000313" key="7">
    <source>
        <dbReference type="EMBL" id="AKC87322.1"/>
    </source>
</evidence>
<keyword evidence="4" id="KW-0732">Signal</keyword>
<dbReference type="GO" id="GO:0008320">
    <property type="term" value="F:protein transmembrane transporter activity"/>
    <property type="evidence" value="ECO:0007669"/>
    <property type="project" value="TreeGrafter"/>
</dbReference>
<keyword evidence="3" id="KW-0998">Cell outer membrane</keyword>
<reference evidence="7 8" key="1">
    <citation type="journal article" date="2015" name="Genome Announc.">
        <title>Complete Genome Sequence of Pseudoxanthomonas suwonensis Strain J1, a Cellulose-Degrading Bacterium Isolated from Leaf- and Wood-Enriched Soil.</title>
        <authorList>
            <person name="Hou L."/>
            <person name="Jiang J."/>
            <person name="Xu Z."/>
            <person name="Zhou Y."/>
            <person name="Leung F.C."/>
        </authorList>
    </citation>
    <scope>NUCLEOTIDE SEQUENCE [LARGE SCALE GENOMIC DNA]</scope>
    <source>
        <strain evidence="7 8">J1</strain>
    </source>
</reference>
<dbReference type="InterPro" id="IPR005565">
    <property type="entry name" value="Hemolysn_activator_HlyB_C"/>
</dbReference>
<dbReference type="GO" id="GO:0098046">
    <property type="term" value="C:type V protein secretion system complex"/>
    <property type="evidence" value="ECO:0007669"/>
    <property type="project" value="TreeGrafter"/>
</dbReference>
<dbReference type="InterPro" id="IPR051544">
    <property type="entry name" value="TPS_OM_transporter"/>
</dbReference>
<evidence type="ECO:0000256" key="3">
    <source>
        <dbReference type="ARBA" id="ARBA00023237"/>
    </source>
</evidence>
<dbReference type="Gene3D" id="2.40.160.50">
    <property type="entry name" value="membrane protein fhac: a member of the omp85/tpsb transporter family"/>
    <property type="match status" value="1"/>
</dbReference>
<keyword evidence="2" id="KW-0812">Transmembrane</keyword>
<feature type="signal peptide" evidence="4">
    <location>
        <begin position="1"/>
        <end position="26"/>
    </location>
</feature>
<dbReference type="EMBL" id="CP011144">
    <property type="protein sequence ID" value="AKC87322.1"/>
    <property type="molecule type" value="Genomic_DNA"/>
</dbReference>
<keyword evidence="1" id="KW-0472">Membrane</keyword>
<feature type="domain" description="Haemolysin activator HlyB C-terminal" evidence="5">
    <location>
        <begin position="220"/>
        <end position="511"/>
    </location>
</feature>
<gene>
    <name evidence="7" type="ORF">WQ53_11715</name>
</gene>
<evidence type="ECO:0000259" key="6">
    <source>
        <dbReference type="Pfam" id="PF08479"/>
    </source>
</evidence>
<dbReference type="KEGG" id="psuw:WQ53_11715"/>
<dbReference type="Pfam" id="PF03865">
    <property type="entry name" value="ShlB"/>
    <property type="match status" value="1"/>
</dbReference>
<dbReference type="Pfam" id="PF08479">
    <property type="entry name" value="POTRA_2"/>
    <property type="match status" value="1"/>
</dbReference>
<evidence type="ECO:0000313" key="8">
    <source>
        <dbReference type="Proteomes" id="UP000033067"/>
    </source>
</evidence>
<dbReference type="Gene3D" id="3.10.20.310">
    <property type="entry name" value="membrane protein fhac"/>
    <property type="match status" value="1"/>
</dbReference>
<protein>
    <recommendedName>
        <fullName evidence="9">Polypeptide-transport-associated domain protein ShlB-type</fullName>
    </recommendedName>
</protein>
<sequence>MVNSTGYGSRLAIAAALWCMGGLALAQVAPTLPGQVSPVLQREQLEQQQRQREMEERARQVQVPALRGEAIETQALPDQDVVFVLQRIRFSSSAFLQAPELEELARPYLGRELRFADLNGLLAQINALYEQAGQLTARAIIPPQAIEDGELRVVLVEAKVDEVDWQGRQWVDPAFYDRRIRLEQGQMLDSPQLMADIQRFNATSPGPQVSAGLSPGRTFGTSRVTLQAHEPARLQWLAFANNYGNQGSGREQLGGSLTWFSPSGAADSLTALVVGTSDSTFGSLRYARPVNRHNGMAWVEAGANTMKITEGPYADLDIEGDSQVYSAGYEHPWWLGPKWLLRAGTGYQRQAAETTVEGLPLSDTDIGEFFVTGTAEYRGAPWYARYDQRVRRASADNDISGESGGYTLLNGTGMLQRAIGDLYAVNGRLAWQYASDPGKLPASLYFQLGGIASVRGYDPGVISAPRGVAANLEFSRRFGERWQAFVFYDYGLATELGTRDVDLQGAGVGLNLDWNRHFSASLVAANALNDVVPDQDNNQVLLQIILR</sequence>
<dbReference type="Proteomes" id="UP000033067">
    <property type="component" value="Chromosome"/>
</dbReference>
<proteinExistence type="predicted"/>
<dbReference type="PANTHER" id="PTHR34597:SF1">
    <property type="entry name" value="HEME_HEMOPEXIN TRANSPORTER PROTEIN HUXB"/>
    <property type="match status" value="1"/>
</dbReference>
<dbReference type="PATRIC" id="fig|314722.6.peg.2541"/>
<feature type="chain" id="PRO_5002416193" description="Polypeptide-transport-associated domain protein ShlB-type" evidence="4">
    <location>
        <begin position="27"/>
        <end position="547"/>
    </location>
</feature>
<dbReference type="InterPro" id="IPR013686">
    <property type="entry name" value="Polypept-transport_assoc_ShlB"/>
</dbReference>
<name>A0A0E3Z2F2_9GAMM</name>
<dbReference type="PANTHER" id="PTHR34597">
    <property type="entry name" value="SLR1661 PROTEIN"/>
    <property type="match status" value="1"/>
</dbReference>
<keyword evidence="1" id="KW-1134">Transmembrane beta strand</keyword>
<dbReference type="AlphaFoldDB" id="A0A0E3Z2F2"/>
<dbReference type="GO" id="GO:0046819">
    <property type="term" value="P:protein secretion by the type V secretion system"/>
    <property type="evidence" value="ECO:0007669"/>
    <property type="project" value="TreeGrafter"/>
</dbReference>